<reference evidence="5" key="2">
    <citation type="submission" date="2025-09" db="UniProtKB">
        <authorList>
            <consortium name="Ensembl"/>
        </authorList>
    </citation>
    <scope>IDENTIFICATION</scope>
</reference>
<organism evidence="5 6">
    <name type="scientific">Acanthochromis polyacanthus</name>
    <name type="common">spiny chromis</name>
    <dbReference type="NCBI Taxonomy" id="80966"/>
    <lineage>
        <taxon>Eukaryota</taxon>
        <taxon>Metazoa</taxon>
        <taxon>Chordata</taxon>
        <taxon>Craniata</taxon>
        <taxon>Vertebrata</taxon>
        <taxon>Euteleostomi</taxon>
        <taxon>Actinopterygii</taxon>
        <taxon>Neopterygii</taxon>
        <taxon>Teleostei</taxon>
        <taxon>Neoteleostei</taxon>
        <taxon>Acanthomorphata</taxon>
        <taxon>Ovalentaria</taxon>
        <taxon>Pomacentridae</taxon>
        <taxon>Acanthochromis</taxon>
    </lineage>
</organism>
<keyword evidence="2" id="KW-0547">Nucleotide-binding</keyword>
<dbReference type="GeneTree" id="ENSGT00940000162556"/>
<dbReference type="InterPro" id="IPR006703">
    <property type="entry name" value="G_AIG1"/>
</dbReference>
<dbReference type="InParanoid" id="A0A3Q1GT95"/>
<dbReference type="AlphaFoldDB" id="A0A3Q1GT95"/>
<protein>
    <recommendedName>
        <fullName evidence="4">AIG1-type G domain-containing protein</fullName>
    </recommendedName>
</protein>
<dbReference type="InterPro" id="IPR027417">
    <property type="entry name" value="P-loop_NTPase"/>
</dbReference>
<comment type="similarity">
    <text evidence="1">Belongs to the TRAFAC class TrmE-Era-EngA-EngB-Septin-like GTPase superfamily. AIG1/Toc34/Toc159-like paraseptin GTPase family. IAN subfamily.</text>
</comment>
<keyword evidence="6" id="KW-1185">Reference proteome</keyword>
<evidence type="ECO:0000256" key="2">
    <source>
        <dbReference type="ARBA" id="ARBA00022741"/>
    </source>
</evidence>
<evidence type="ECO:0000313" key="5">
    <source>
        <dbReference type="Ensembl" id="ENSAPOP00000033981.1"/>
    </source>
</evidence>
<evidence type="ECO:0000259" key="4">
    <source>
        <dbReference type="PROSITE" id="PS51720"/>
    </source>
</evidence>
<accession>A0A3Q1GT95</accession>
<sequence>MFFLSLSEDTEIITLPELRIVIIGGRWGGKSCSGNTILRKERFECGRTRTIQSEVRHGVVEGRKLTVVDAAGWSSSLSLTEIPEGDKQRFKLNPSKCPPGPNAFLLVIPIDSAFSVEQRKIVKDHMKLLGERVWRYTMVLFTCGDFLGGKTVEQHIESEGDSLKWVIGRCKNRYHVFNNKEKTNTSQVSLLLEKIDEMVWHNNDSYYEIDEQTFKIIRENKLVRHCQSCFHTIRGERNYINTIHYNRAAGNNSLVKLIMLRLLEDDSL</sequence>
<dbReference type="SUPFAM" id="SSF52540">
    <property type="entry name" value="P-loop containing nucleoside triphosphate hydrolases"/>
    <property type="match status" value="1"/>
</dbReference>
<dbReference type="FunFam" id="3.40.50.300:FF:001809">
    <property type="entry name" value="Si:ch1073-365p7.2"/>
    <property type="match status" value="1"/>
</dbReference>
<dbReference type="PANTHER" id="PTHR10903:SF107">
    <property type="entry name" value="GTPASE IMAP FAMILY MEMBER 4-LIKE-RELATED"/>
    <property type="match status" value="1"/>
</dbReference>
<dbReference type="Pfam" id="PF04548">
    <property type="entry name" value="AIG1"/>
    <property type="match status" value="1"/>
</dbReference>
<name>A0A3Q1GT95_9TELE</name>
<keyword evidence="3" id="KW-0342">GTP-binding</keyword>
<dbReference type="InterPro" id="IPR045058">
    <property type="entry name" value="GIMA/IAN/Toc"/>
</dbReference>
<evidence type="ECO:0000256" key="3">
    <source>
        <dbReference type="ARBA" id="ARBA00023134"/>
    </source>
</evidence>
<dbReference type="Proteomes" id="UP000257200">
    <property type="component" value="Unplaced"/>
</dbReference>
<dbReference type="PROSITE" id="PS51720">
    <property type="entry name" value="G_AIG1"/>
    <property type="match status" value="1"/>
</dbReference>
<feature type="domain" description="AIG1-type G" evidence="4">
    <location>
        <begin position="15"/>
        <end position="210"/>
    </location>
</feature>
<dbReference type="Ensembl" id="ENSAPOT00000029362.1">
    <property type="protein sequence ID" value="ENSAPOP00000033981.1"/>
    <property type="gene ID" value="ENSAPOG00000022931.1"/>
</dbReference>
<reference evidence="5" key="1">
    <citation type="submission" date="2025-08" db="UniProtKB">
        <authorList>
            <consortium name="Ensembl"/>
        </authorList>
    </citation>
    <scope>IDENTIFICATION</scope>
</reference>
<dbReference type="STRING" id="80966.ENSAPOP00000033981"/>
<dbReference type="PANTHER" id="PTHR10903">
    <property type="entry name" value="GTPASE, IMAP FAMILY MEMBER-RELATED"/>
    <property type="match status" value="1"/>
</dbReference>
<dbReference type="GO" id="GO:0005525">
    <property type="term" value="F:GTP binding"/>
    <property type="evidence" value="ECO:0007669"/>
    <property type="project" value="UniProtKB-KW"/>
</dbReference>
<dbReference type="Gene3D" id="3.40.50.300">
    <property type="entry name" value="P-loop containing nucleotide triphosphate hydrolases"/>
    <property type="match status" value="1"/>
</dbReference>
<proteinExistence type="inferred from homology"/>
<evidence type="ECO:0000256" key="1">
    <source>
        <dbReference type="ARBA" id="ARBA00008535"/>
    </source>
</evidence>
<evidence type="ECO:0000313" key="6">
    <source>
        <dbReference type="Proteomes" id="UP000257200"/>
    </source>
</evidence>